<feature type="chain" id="PRO_5045466653" evidence="5">
    <location>
        <begin position="33"/>
        <end position="638"/>
    </location>
</feature>
<evidence type="ECO:0000259" key="6">
    <source>
        <dbReference type="Pfam" id="PF00884"/>
    </source>
</evidence>
<dbReference type="PROSITE" id="PS51257">
    <property type="entry name" value="PROKAR_LIPOPROTEIN"/>
    <property type="match status" value="1"/>
</dbReference>
<keyword evidence="2" id="KW-0479">Metal-binding</keyword>
<keyword evidence="8" id="KW-1185">Reference proteome</keyword>
<dbReference type="InterPro" id="IPR050738">
    <property type="entry name" value="Sulfatase"/>
</dbReference>
<dbReference type="PANTHER" id="PTHR42693">
    <property type="entry name" value="ARYLSULFATASE FAMILY MEMBER"/>
    <property type="match status" value="1"/>
</dbReference>
<dbReference type="RefSeq" id="WP_348391932.1">
    <property type="nucleotide sequence ID" value="NZ_CP134145.1"/>
</dbReference>
<dbReference type="SUPFAM" id="SSF53649">
    <property type="entry name" value="Alkaline phosphatase-like"/>
    <property type="match status" value="1"/>
</dbReference>
<name>A0ABY9TVE9_9GAMM</name>
<keyword evidence="4" id="KW-0106">Calcium</keyword>
<dbReference type="Proteomes" id="UP001258994">
    <property type="component" value="Chromosome"/>
</dbReference>
<dbReference type="Gene3D" id="3.40.720.10">
    <property type="entry name" value="Alkaline Phosphatase, subunit A"/>
    <property type="match status" value="1"/>
</dbReference>
<dbReference type="Gene3D" id="3.30.1120.10">
    <property type="match status" value="1"/>
</dbReference>
<evidence type="ECO:0000256" key="3">
    <source>
        <dbReference type="ARBA" id="ARBA00022801"/>
    </source>
</evidence>
<evidence type="ECO:0000313" key="8">
    <source>
        <dbReference type="Proteomes" id="UP001258994"/>
    </source>
</evidence>
<keyword evidence="5" id="KW-0732">Signal</keyword>
<protein>
    <submittedName>
        <fullName evidence="7">Arylsulfatase</fullName>
    </submittedName>
</protein>
<dbReference type="InterPro" id="IPR017850">
    <property type="entry name" value="Alkaline_phosphatase_core_sf"/>
</dbReference>
<comment type="similarity">
    <text evidence="1">Belongs to the sulfatase family.</text>
</comment>
<evidence type="ECO:0000256" key="4">
    <source>
        <dbReference type="ARBA" id="ARBA00022837"/>
    </source>
</evidence>
<organism evidence="7 8">
    <name type="scientific">Thalassotalea psychrophila</name>
    <dbReference type="NCBI Taxonomy" id="3065647"/>
    <lineage>
        <taxon>Bacteria</taxon>
        <taxon>Pseudomonadati</taxon>
        <taxon>Pseudomonadota</taxon>
        <taxon>Gammaproteobacteria</taxon>
        <taxon>Alteromonadales</taxon>
        <taxon>Colwelliaceae</taxon>
        <taxon>Thalassotalea</taxon>
    </lineage>
</organism>
<proteinExistence type="inferred from homology"/>
<evidence type="ECO:0000256" key="5">
    <source>
        <dbReference type="SAM" id="SignalP"/>
    </source>
</evidence>
<keyword evidence="3" id="KW-0378">Hydrolase</keyword>
<feature type="domain" description="Sulfatase N-terminal" evidence="6">
    <location>
        <begin position="50"/>
        <end position="385"/>
    </location>
</feature>
<evidence type="ECO:0000313" key="7">
    <source>
        <dbReference type="EMBL" id="WNC72817.1"/>
    </source>
</evidence>
<feature type="signal peptide" evidence="5">
    <location>
        <begin position="1"/>
        <end position="32"/>
    </location>
</feature>
<dbReference type="PANTHER" id="PTHR42693:SF53">
    <property type="entry name" value="ENDO-4-O-SULFATASE"/>
    <property type="match status" value="1"/>
</dbReference>
<dbReference type="CDD" id="cd16146">
    <property type="entry name" value="ARS_like"/>
    <property type="match status" value="1"/>
</dbReference>
<gene>
    <name evidence="7" type="ORF">RGQ13_02245</name>
</gene>
<accession>A0ABY9TVE9</accession>
<dbReference type="EMBL" id="CP134145">
    <property type="protein sequence ID" value="WNC72817.1"/>
    <property type="molecule type" value="Genomic_DNA"/>
</dbReference>
<reference evidence="8" key="1">
    <citation type="submission" date="2023-09" db="EMBL/GenBank/DDBJ databases">
        <authorList>
            <person name="Li S."/>
            <person name="Li X."/>
            <person name="Zhang C."/>
            <person name="Zhao Z."/>
        </authorList>
    </citation>
    <scope>NUCLEOTIDE SEQUENCE [LARGE SCALE GENOMIC DNA]</scope>
    <source>
        <strain evidence="8">SQ149</strain>
    </source>
</reference>
<evidence type="ECO:0000256" key="2">
    <source>
        <dbReference type="ARBA" id="ARBA00022723"/>
    </source>
</evidence>
<sequence length="638" mass="71290">MKLRIFSNKVKPLSILLVGLLAIAGCSQQESASEAKDTSAKHSAEKQPRPNIILVMTDDQGYGDFGMHNNPIVQTPILEELANESQRFTNFHVDPTCSPTRAALMSGKYSLRAGVWHTVMGRHMLNDQHHTLPEILSDAGYNTAMIGKWHLGDNYPFRPQDQGFDHVLNHGGGGVGQAPDYWENDQFDDTYFLNGKEKKYNGFATDVWFDEAIDFIHQQANKEAPFFLYLSTNAPHVPWRAPEQYIEPYKALGLNDDMAKFYGMITNIDDNIGRLRNAMRSDNIEDNTIFIFMTDNGSSMAHKSNGEPLTWLDDDVIAAIEAKTGKKLDSLNNYMRAGKSSTYEGGHRVPFFIRWPNGSLGQPGEFNDLTAHVDVLPTLLDLAGIDGQNIETDGISLVPALKEGSALPDRTLIVTNQRVLNPDPERPYSVMQSNWRYVHAEQTGGVELFDLTNDPGQTNDISAQHPEKVIELAQAYEQWWLHVIGKGTPTTRPVIGSEHENPSRLTGMDWLSPNTDQVPWWPGFGDDKWGKGHGWIGNEDKFMVSPWALKVAENGNYTLTLYLHDIPAKKVIGKSFAHLQLNGETITQPIAAGATSVEFKVPLVQGDIDIRAWFDEQTDDSALSTGLPAFYMYVEKQN</sequence>
<dbReference type="InterPro" id="IPR024607">
    <property type="entry name" value="Sulfatase_CS"/>
</dbReference>
<dbReference type="Pfam" id="PF00884">
    <property type="entry name" value="Sulfatase"/>
    <property type="match status" value="1"/>
</dbReference>
<dbReference type="InterPro" id="IPR000917">
    <property type="entry name" value="Sulfatase_N"/>
</dbReference>
<evidence type="ECO:0000256" key="1">
    <source>
        <dbReference type="ARBA" id="ARBA00008779"/>
    </source>
</evidence>
<dbReference type="PROSITE" id="PS00149">
    <property type="entry name" value="SULFATASE_2"/>
    <property type="match status" value="1"/>
</dbReference>